<feature type="compositionally biased region" description="Polar residues" evidence="2">
    <location>
        <begin position="1"/>
        <end position="17"/>
    </location>
</feature>
<dbReference type="GO" id="GO:0003676">
    <property type="term" value="F:nucleic acid binding"/>
    <property type="evidence" value="ECO:0007669"/>
    <property type="project" value="InterPro"/>
</dbReference>
<dbReference type="OMA" id="YVENILI"/>
<dbReference type="AlphaFoldDB" id="A0A1C7LQU5"/>
<name>A0A1C7LQU5_GRIFR</name>
<accession>A0A1C7LQU5</accession>
<feature type="domain" description="DDE-1" evidence="3">
    <location>
        <begin position="804"/>
        <end position="1003"/>
    </location>
</feature>
<evidence type="ECO:0000313" key="4">
    <source>
        <dbReference type="EMBL" id="OBZ66407.1"/>
    </source>
</evidence>
<comment type="caution">
    <text evidence="4">The sequence shown here is derived from an EMBL/GenBank/DDBJ whole genome shotgun (WGS) entry which is preliminary data.</text>
</comment>
<dbReference type="Proteomes" id="UP000092993">
    <property type="component" value="Unassembled WGS sequence"/>
</dbReference>
<protein>
    <recommendedName>
        <fullName evidence="3">DDE-1 domain-containing protein</fullName>
    </recommendedName>
</protein>
<evidence type="ECO:0000313" key="5">
    <source>
        <dbReference type="Proteomes" id="UP000092993"/>
    </source>
</evidence>
<reference evidence="4 5" key="1">
    <citation type="submission" date="2016-03" db="EMBL/GenBank/DDBJ databases">
        <title>Whole genome sequencing of Grifola frondosa 9006-11.</title>
        <authorList>
            <person name="Min B."/>
            <person name="Park H."/>
            <person name="Kim J.-G."/>
            <person name="Cho H."/>
            <person name="Oh Y.-L."/>
            <person name="Kong W.-S."/>
            <person name="Choi I.-G."/>
        </authorList>
    </citation>
    <scope>NUCLEOTIDE SEQUENCE [LARGE SCALE GENOMIC DNA]</scope>
    <source>
        <strain evidence="4 5">9006-11</strain>
    </source>
</reference>
<evidence type="ECO:0000259" key="3">
    <source>
        <dbReference type="Pfam" id="PF03184"/>
    </source>
</evidence>
<dbReference type="OrthoDB" id="3341102at2759"/>
<dbReference type="EMBL" id="LUGG01000031">
    <property type="protein sequence ID" value="OBZ66407.1"/>
    <property type="molecule type" value="Genomic_DNA"/>
</dbReference>
<feature type="coiled-coil region" evidence="1">
    <location>
        <begin position="476"/>
        <end position="503"/>
    </location>
</feature>
<feature type="compositionally biased region" description="Low complexity" evidence="2">
    <location>
        <begin position="400"/>
        <end position="422"/>
    </location>
</feature>
<feature type="region of interest" description="Disordered" evidence="2">
    <location>
        <begin position="389"/>
        <end position="422"/>
    </location>
</feature>
<sequence length="1162" mass="131002">MASQSSAIELTNSPSKTYSDELPSEYTIPFTIRSQILPPLTGSVTGLLRFTTLPDGASVVADTNQQASAWLSLDPPENDFDLTLLTKLPFHQSKLPINWRRWSPLALLQILSKWSLGFWLEAHRARGCHAAWKKAISWMDTQSRGSTDGIELKKQILELLGNTRWSASLIGPGVARRGLETLCTYLSHEWLSGVHISDQISIMQDQLRSTTTDFDSQHLLVNLEFSNHLLKAYDDQHGYEEKKCYANLRKIEHDLGHGLLDSVGGLIHVNGNHFVVFVLNAEERFIGYGTPLVLKRACGDPGAVDNGSCGDPGSVNDGPAIIRIVDRDVPVTQQTDNHSCSVLSLNALRHHYIPESILLSSKSAVIAVERMRLMLHVLRVHCAYSDTPLSHDLSKDSEQSSRSTGSSSESGRSLSSSSRSTRSSIVSALKGVGKRIASSIMKQHQNSPRSSPKLKRLKTVSIKNFFTKVTREELLEQNHRESAQDADLRIDALEEARRREEKEQLAKCEAAMLHKRKSRKRKWEAEIAAGERDEDGIKHKKRTKTRRLRDHDTHGSNFDVAEASRPFREFKDIACDKKTSKCGRKRTKVQTATKNVNWKAPHLWLIIDEAAKSVGYPWSPKDIVDRLQHQHGKVFYRLKPQRISDWKDRTITDTLVWKDSVLKSVERRYRQGGHSTHSGILTPYPDLVKTIMHDLQELRDTSVALDITVIRGIMIALITHHAPEVFEKENNAGKRFECPEQYVRRFVKCHLDWSIRRATIRDEDILDCFIVNSDQTQCLYSAGNKLTYEKTGSKQVSVVGADEKRAVTIMVGVSMSGEVLPFQTIYQGADETKSLPRPTSPGYAEAQQLGFRFEVSRTKTYWSTFRTMCSYVENILIPYFEKHKTRLSRPLQKCIWMIDVWSVHRSLEFRTWIKTKYVWIIVIFVPGGCTPLLQACDVGIQKILKLAIKRSSHSDVVEETLEQLPRGVSAKEVHIKKNIGILRNRLVQWLINGYNAINKESIVKQAFRLCAAGDFNLSYESLTSLAAKQELLALRQTDPAFYAEITSGQNGQAPLGDGPYVEDNDRTLDGLNDDSSSRLASVTALLSTKRNVMKQVTAGEDQYSDSDDDEQVPGFEKHTDEGEVMVPAKVQRVPRGSAVVLRQSTTRMLNGSDSMMMNQMMS</sequence>
<dbReference type="InterPro" id="IPR004875">
    <property type="entry name" value="DDE_SF_endonuclease_dom"/>
</dbReference>
<gene>
    <name evidence="4" type="ORF">A0H81_13643</name>
</gene>
<dbReference type="Pfam" id="PF03184">
    <property type="entry name" value="DDE_1"/>
    <property type="match status" value="1"/>
</dbReference>
<organism evidence="4 5">
    <name type="scientific">Grifola frondosa</name>
    <name type="common">Maitake</name>
    <name type="synonym">Polyporus frondosus</name>
    <dbReference type="NCBI Taxonomy" id="5627"/>
    <lineage>
        <taxon>Eukaryota</taxon>
        <taxon>Fungi</taxon>
        <taxon>Dikarya</taxon>
        <taxon>Basidiomycota</taxon>
        <taxon>Agaricomycotina</taxon>
        <taxon>Agaricomycetes</taxon>
        <taxon>Polyporales</taxon>
        <taxon>Grifolaceae</taxon>
        <taxon>Grifola</taxon>
    </lineage>
</organism>
<evidence type="ECO:0000256" key="2">
    <source>
        <dbReference type="SAM" id="MobiDB-lite"/>
    </source>
</evidence>
<proteinExistence type="predicted"/>
<feature type="region of interest" description="Disordered" evidence="2">
    <location>
        <begin position="1"/>
        <end position="20"/>
    </location>
</feature>
<evidence type="ECO:0000256" key="1">
    <source>
        <dbReference type="SAM" id="Coils"/>
    </source>
</evidence>
<dbReference type="STRING" id="5627.A0A1C7LQU5"/>
<keyword evidence="1" id="KW-0175">Coiled coil</keyword>
<keyword evidence="5" id="KW-1185">Reference proteome</keyword>